<proteinExistence type="predicted"/>
<comment type="caution">
    <text evidence="1">The sequence shown here is derived from an EMBL/GenBank/DDBJ whole genome shotgun (WGS) entry which is preliminary data.</text>
</comment>
<sequence>MEKEKMRLTEEDQSLLLKILFKQRYASELLSCELADIESDLKDSDHVHYLQVARLFDRLRNADM</sequence>
<dbReference type="Pfam" id="PF14156">
    <property type="entry name" value="AbbA_antirepres"/>
    <property type="match status" value="1"/>
</dbReference>
<dbReference type="RefSeq" id="WP_129726955.1">
    <property type="nucleotide sequence ID" value="NZ_JBHMAF010000196.1"/>
</dbReference>
<dbReference type="EMBL" id="JBHMAF010000196">
    <property type="protein sequence ID" value="MFB9762109.1"/>
    <property type="molecule type" value="Genomic_DNA"/>
</dbReference>
<organism evidence="1 2">
    <name type="scientific">Ectobacillus funiculus</name>
    <dbReference type="NCBI Taxonomy" id="137993"/>
    <lineage>
        <taxon>Bacteria</taxon>
        <taxon>Bacillati</taxon>
        <taxon>Bacillota</taxon>
        <taxon>Bacilli</taxon>
        <taxon>Bacillales</taxon>
        <taxon>Bacillaceae</taxon>
        <taxon>Ectobacillus</taxon>
    </lineage>
</organism>
<gene>
    <name evidence="1" type="primary">abbA</name>
    <name evidence="1" type="ORF">ACFFMS_28180</name>
</gene>
<evidence type="ECO:0000313" key="1">
    <source>
        <dbReference type="EMBL" id="MFB9762109.1"/>
    </source>
</evidence>
<accession>A0ABV5WN68</accession>
<name>A0ABV5WN68_9BACI</name>
<dbReference type="Proteomes" id="UP001589609">
    <property type="component" value="Unassembled WGS sequence"/>
</dbReference>
<evidence type="ECO:0000313" key="2">
    <source>
        <dbReference type="Proteomes" id="UP001589609"/>
    </source>
</evidence>
<dbReference type="InterPro" id="IPR025446">
    <property type="entry name" value="Antirep_AbbA"/>
</dbReference>
<dbReference type="Gene3D" id="1.10.287.3030">
    <property type="match status" value="1"/>
</dbReference>
<keyword evidence="2" id="KW-1185">Reference proteome</keyword>
<protein>
    <submittedName>
        <fullName evidence="1">Antirepressor AbbA</fullName>
    </submittedName>
</protein>
<reference evidence="1 2" key="1">
    <citation type="submission" date="2024-09" db="EMBL/GenBank/DDBJ databases">
        <authorList>
            <person name="Sun Q."/>
            <person name="Mori K."/>
        </authorList>
    </citation>
    <scope>NUCLEOTIDE SEQUENCE [LARGE SCALE GENOMIC DNA]</scope>
    <source>
        <strain evidence="1 2">JCM 11201</strain>
    </source>
</reference>